<dbReference type="Proteomes" id="UP000001940">
    <property type="component" value="Chromosome X"/>
</dbReference>
<accession>G5EDX0</accession>
<evidence type="ECO:0000256" key="1">
    <source>
        <dbReference type="ARBA" id="ARBA00010940"/>
    </source>
</evidence>
<dbReference type="Bgee" id="WBGene00010519">
    <property type="expression patterns" value="Expressed in embryo and 2 other cell types or tissues"/>
</dbReference>
<keyword evidence="2" id="KW-0805">Transcription regulation</keyword>
<organism evidence="7 8">
    <name type="scientific">Caenorhabditis elegans</name>
    <dbReference type="NCBI Taxonomy" id="6239"/>
    <lineage>
        <taxon>Eukaryota</taxon>
        <taxon>Metazoa</taxon>
        <taxon>Ecdysozoa</taxon>
        <taxon>Nematoda</taxon>
        <taxon>Chromadorea</taxon>
        <taxon>Rhabditida</taxon>
        <taxon>Rhabditina</taxon>
        <taxon>Rhabditomorpha</taxon>
        <taxon>Rhabditoidea</taxon>
        <taxon>Rhabditidae</taxon>
        <taxon>Peloderinae</taxon>
        <taxon>Caenorhabditis</taxon>
    </lineage>
</organism>
<evidence type="ECO:0000256" key="2">
    <source>
        <dbReference type="ARBA" id="ARBA00023015"/>
    </source>
</evidence>
<dbReference type="KEGG" id="cel:CELE_K03A11.1"/>
<dbReference type="GeneID" id="181434"/>
<keyword evidence="3" id="KW-0238">DNA-binding</keyword>
<reference evidence="7 8" key="1">
    <citation type="journal article" date="1998" name="Science">
        <title>Genome sequence of the nematode C. elegans: a platform for investigating biology.</title>
        <authorList>
            <consortium name="The C. elegans sequencing consortium"/>
            <person name="Sulson J.E."/>
            <person name="Waterston R."/>
        </authorList>
    </citation>
    <scope>NUCLEOTIDE SEQUENCE [LARGE SCALE GENOMIC DNA]</scope>
    <source>
        <strain evidence="7 8">Bristol N2</strain>
    </source>
</reference>
<dbReference type="CTD" id="181434"/>
<dbReference type="STRING" id="6239.K03A11.1.1"/>
<evidence type="ECO:0000256" key="6">
    <source>
        <dbReference type="SAM" id="MobiDB-lite"/>
    </source>
</evidence>
<evidence type="ECO:0000313" key="8">
    <source>
        <dbReference type="Proteomes" id="UP000001940"/>
    </source>
</evidence>
<evidence type="ECO:0000313" key="9">
    <source>
        <dbReference type="WormBase" id="K03A11.1"/>
    </source>
</evidence>
<evidence type="ECO:0000256" key="3">
    <source>
        <dbReference type="ARBA" id="ARBA00023125"/>
    </source>
</evidence>
<dbReference type="AlphaFoldDB" id="G5EDX0"/>
<dbReference type="InParanoid" id="G5EDX0"/>
<keyword evidence="4" id="KW-0804">Transcription</keyword>
<feature type="coiled-coil region" evidence="5">
    <location>
        <begin position="268"/>
        <end position="295"/>
    </location>
</feature>
<evidence type="ECO:0000313" key="7">
    <source>
        <dbReference type="EMBL" id="CAB00865.2"/>
    </source>
</evidence>
<dbReference type="EMBL" id="BX284606">
    <property type="protein sequence ID" value="CAB00865.2"/>
    <property type="molecule type" value="Genomic_DNA"/>
</dbReference>
<comment type="similarity">
    <text evidence="1">Belongs to the E2F/DP family.</text>
</comment>
<evidence type="ECO:0000256" key="5">
    <source>
        <dbReference type="SAM" id="Coils"/>
    </source>
</evidence>
<dbReference type="AGR" id="WB:WBGene00010519"/>
<dbReference type="GO" id="GO:0003677">
    <property type="term" value="F:DNA binding"/>
    <property type="evidence" value="ECO:0007669"/>
    <property type="project" value="UniProtKB-KW"/>
</dbReference>
<name>G5EDX0_CAEEL</name>
<evidence type="ECO:0000256" key="4">
    <source>
        <dbReference type="ARBA" id="ARBA00023163"/>
    </source>
</evidence>
<protein>
    <submittedName>
        <fullName evidence="7">TBPIP domain-containing protein</fullName>
    </submittedName>
</protein>
<proteinExistence type="inferred from homology"/>
<dbReference type="RefSeq" id="NP_510166.2">
    <property type="nucleotide sequence ID" value="NM_077765.3"/>
</dbReference>
<dbReference type="HOGENOM" id="CLU_377329_0_0_1"/>
<dbReference type="InterPro" id="IPR037241">
    <property type="entry name" value="E2F-DP_heterodim"/>
</dbReference>
<keyword evidence="5" id="KW-0175">Coiled coil</keyword>
<gene>
    <name evidence="7" type="ORF">CELE_K03A11.1</name>
    <name evidence="7 9" type="ORF">K03A11.1</name>
</gene>
<dbReference type="SUPFAM" id="SSF144074">
    <property type="entry name" value="E2F-DP heterodimerization region"/>
    <property type="match status" value="1"/>
</dbReference>
<feature type="region of interest" description="Disordered" evidence="6">
    <location>
        <begin position="1"/>
        <end position="20"/>
    </location>
</feature>
<dbReference type="eggNOG" id="ENOG502TNDG">
    <property type="taxonomic scope" value="Eukaryota"/>
</dbReference>
<dbReference type="SMR" id="G5EDX0"/>
<keyword evidence="8" id="KW-1185">Reference proteome</keyword>
<sequence length="735" mass="84009">MDLHQHLPSYQEADGGAHGKETTSHIIYNTSQEYHQINHQQFDQNNLGELPIYLNYPLHGPNHKKWHLDFQQNNDANEYSQNGNHDFSGAEMSYPIEDFAQNTFAEQYVEDSYQNAGALALTGQNMNISNVHNGVHISTPTENLAENNANNGLDAIADLVKPYQNVQLESSSKQKVQRPKIAHKNSCAHGYKYAVAYQILKDNVGYEIPVDTVKLCRENHIDTKVLNMVVRRLEELGAIERPLNLHVRFTPEFKFKEIDEFQSTHIEIEKLDQEEKELDEMLEIAQKQLAEVKRNPYAFFTSADINLRGNEVLIAKAHDVTVDCMTGMNRVVTNMDAVKIDKMNYLNNRFPKEALTKIDNKKYKAAAKIIDKNIGQDKVQLKQKSKDEAVMKILRQFSGTNEASDPSDERPVHQALGINKKMAHQTTQNSQLRITTSGNELKVSIGKKFDEAQINKLQTEKELKKNAQKQANAAKMREKRAKAKEEQEGSRARKRKNTDEPTLPIKRQDSIDSECALGQLDPYNNRIMFSEMSSPVGCYNPDLVPDIERLRQVSDAISDDQVCNQIFNEPQHGLSLSSQYFEGTRSDEPNSVLNEGLNFDIPQENLRMLSPRRENFGMLRGREISEENHTLNCFNSQTFDDDIMDFNFHSMQNLPSTSEMQFKSSDDNFDGSFSNFEYDNKENEHDEANESIDFGFLNEELKMIPDDEHNAPIDLSDLSLHSHFNENMADSSLVY</sequence>
<feature type="region of interest" description="Disordered" evidence="6">
    <location>
        <begin position="461"/>
        <end position="505"/>
    </location>
</feature>
<dbReference type="WormBase" id="K03A11.1">
    <property type="protein sequence ID" value="CE41423"/>
    <property type="gene ID" value="WBGene00010519"/>
</dbReference>
<dbReference type="PaxDb" id="6239-K03A11.1"/>